<dbReference type="Proteomes" id="UP001203136">
    <property type="component" value="Unassembled WGS sequence"/>
</dbReference>
<feature type="domain" description="GP-PDE" evidence="2">
    <location>
        <begin position="38"/>
        <end position="281"/>
    </location>
</feature>
<dbReference type="Proteomes" id="UP001300871">
    <property type="component" value="Unassembled WGS sequence"/>
</dbReference>
<dbReference type="PANTHER" id="PTHR46211">
    <property type="entry name" value="GLYCEROPHOSPHORYL DIESTER PHOSPHODIESTERASE"/>
    <property type="match status" value="1"/>
</dbReference>
<dbReference type="AlphaFoldDB" id="A0AAW6ATK6"/>
<feature type="transmembrane region" description="Helical" evidence="1">
    <location>
        <begin position="6"/>
        <end position="23"/>
    </location>
</feature>
<comment type="caution">
    <text evidence="4">The sequence shown here is derived from an EMBL/GenBank/DDBJ whole genome shotgun (WGS) entry which is preliminary data.</text>
</comment>
<name>A0AAW6ATK6_CLOSY</name>
<dbReference type="EMBL" id="JAINVB010000001">
    <property type="protein sequence ID" value="MCK0086425.1"/>
    <property type="molecule type" value="Genomic_DNA"/>
</dbReference>
<evidence type="ECO:0000259" key="2">
    <source>
        <dbReference type="PROSITE" id="PS51704"/>
    </source>
</evidence>
<evidence type="ECO:0000256" key="1">
    <source>
        <dbReference type="SAM" id="Phobius"/>
    </source>
</evidence>
<keyword evidence="1" id="KW-0472">Membrane</keyword>
<dbReference type="InterPro" id="IPR017946">
    <property type="entry name" value="PLC-like_Pdiesterase_TIM-brl"/>
</dbReference>
<evidence type="ECO:0000313" key="4">
    <source>
        <dbReference type="EMBL" id="MDB2000063.1"/>
    </source>
</evidence>
<keyword evidence="1" id="KW-1133">Transmembrane helix</keyword>
<organism evidence="4 5">
    <name type="scientific">Clostridium symbiosum</name>
    <name type="common">Bacteroides symbiosus</name>
    <dbReference type="NCBI Taxonomy" id="1512"/>
    <lineage>
        <taxon>Bacteria</taxon>
        <taxon>Bacillati</taxon>
        <taxon>Bacillota</taxon>
        <taxon>Clostridia</taxon>
        <taxon>Lachnospirales</taxon>
        <taxon>Lachnospiraceae</taxon>
        <taxon>Otoolea</taxon>
    </lineage>
</organism>
<dbReference type="SUPFAM" id="SSF51695">
    <property type="entry name" value="PLC-like phosphodiesterases"/>
    <property type="match status" value="1"/>
</dbReference>
<gene>
    <name evidence="3" type="ORF">K5I21_11200</name>
    <name evidence="4" type="ORF">PM006_07605</name>
</gene>
<reference evidence="4" key="2">
    <citation type="submission" date="2023-01" db="EMBL/GenBank/DDBJ databases">
        <title>Human gut microbiome strain richness.</title>
        <authorList>
            <person name="Chen-Liaw A."/>
        </authorList>
    </citation>
    <scope>NUCLEOTIDE SEQUENCE</scope>
    <source>
        <strain evidence="4">B1_m1001713B170214d0_201011</strain>
    </source>
</reference>
<reference evidence="3" key="1">
    <citation type="journal article" date="2022" name="Cell Host Microbe">
        <title>Colonization of the live biotherapeutic product VE303 and modulation of the microbiota and metabolites in healthy volunteers.</title>
        <authorList>
            <person name="Dsouza M."/>
            <person name="Menon R."/>
            <person name="Crossette E."/>
            <person name="Bhattarai S.K."/>
            <person name="Schneider J."/>
            <person name="Kim Y.G."/>
            <person name="Reddy S."/>
            <person name="Caballero S."/>
            <person name="Felix C."/>
            <person name="Cornacchione L."/>
            <person name="Hendrickson J."/>
            <person name="Watson A.R."/>
            <person name="Minot S.S."/>
            <person name="Greenfield N."/>
            <person name="Schopf L."/>
            <person name="Szabady R."/>
            <person name="Patarroyo J."/>
            <person name="Smith W."/>
            <person name="Harrison P."/>
            <person name="Kuijper E.J."/>
            <person name="Kelly C.P."/>
            <person name="Olle B."/>
            <person name="Bobilev D."/>
            <person name="Silber J.L."/>
            <person name="Bucci V."/>
            <person name="Roberts B."/>
            <person name="Faith J."/>
            <person name="Norman J.M."/>
        </authorList>
    </citation>
    <scope>NUCLEOTIDE SEQUENCE</scope>
    <source>
        <strain evidence="3">VE303-04</strain>
    </source>
</reference>
<dbReference type="PROSITE" id="PS51704">
    <property type="entry name" value="GP_PDE"/>
    <property type="match status" value="1"/>
</dbReference>
<dbReference type="GO" id="GO:0006629">
    <property type="term" value="P:lipid metabolic process"/>
    <property type="evidence" value="ECO:0007669"/>
    <property type="project" value="InterPro"/>
</dbReference>
<dbReference type="Gene3D" id="3.20.20.190">
    <property type="entry name" value="Phosphatidylinositol (PI) phosphodiesterase"/>
    <property type="match status" value="1"/>
</dbReference>
<sequence>MEVTIVIPGVITVSFLSLFYCCMMPEVGRKDRLEAFEKQYIAHRGFHDNASFNPENTMPAFEKAVEKEYGIELDVQLTKDKIPVVVHDYDLKRVAGTARRIEDCTFEELKNYPLFRSGQTIPALQDVLRMVAGRVPLIIELKVERKFRETCEAVAKLLDYYHGTYCIESFSPLALWWFKHHRPEVVRGQLATNHRREGLKTPWYIEGILTNCLLNGFCKPDFIAYNCRFTKTFPVTVLRKFYRCKMAAWTIRSQKELEKHKKYFDVFIFDSFSPEEDKLSR</sequence>
<dbReference type="PANTHER" id="PTHR46211:SF14">
    <property type="entry name" value="GLYCEROPHOSPHODIESTER PHOSPHODIESTERASE"/>
    <property type="match status" value="1"/>
</dbReference>
<protein>
    <submittedName>
        <fullName evidence="3 4">Glycerophosphodiester phosphodiesterase</fullName>
    </submittedName>
</protein>
<dbReference type="InterPro" id="IPR030395">
    <property type="entry name" value="GP_PDE_dom"/>
</dbReference>
<keyword evidence="1" id="KW-0812">Transmembrane</keyword>
<dbReference type="GO" id="GO:0008081">
    <property type="term" value="F:phosphoric diester hydrolase activity"/>
    <property type="evidence" value="ECO:0007669"/>
    <property type="project" value="InterPro"/>
</dbReference>
<proteinExistence type="predicted"/>
<evidence type="ECO:0000313" key="5">
    <source>
        <dbReference type="Proteomes" id="UP001300871"/>
    </source>
</evidence>
<accession>A0AAW6ATK6</accession>
<dbReference type="GeneID" id="57970389"/>
<dbReference type="Pfam" id="PF03009">
    <property type="entry name" value="GDPD"/>
    <property type="match status" value="1"/>
</dbReference>
<dbReference type="RefSeq" id="WP_003498527.1">
    <property type="nucleotide sequence ID" value="NZ_CABHNX010000258.1"/>
</dbReference>
<evidence type="ECO:0000313" key="3">
    <source>
        <dbReference type="EMBL" id="MCK0086425.1"/>
    </source>
</evidence>
<dbReference type="EMBL" id="JAQLGM010000013">
    <property type="protein sequence ID" value="MDB2000063.1"/>
    <property type="molecule type" value="Genomic_DNA"/>
</dbReference>